<dbReference type="GO" id="GO:0030170">
    <property type="term" value="F:pyridoxal phosphate binding"/>
    <property type="evidence" value="ECO:0007669"/>
    <property type="project" value="InterPro"/>
</dbReference>
<dbReference type="GO" id="GO:0009097">
    <property type="term" value="P:isoleucine biosynthetic process"/>
    <property type="evidence" value="ECO:0007669"/>
    <property type="project" value="TreeGrafter"/>
</dbReference>
<dbReference type="InterPro" id="IPR050147">
    <property type="entry name" value="Ser/Thr_Dehydratase"/>
</dbReference>
<proteinExistence type="predicted"/>
<evidence type="ECO:0000256" key="1">
    <source>
        <dbReference type="ARBA" id="ARBA00001933"/>
    </source>
</evidence>
<name>T1BW40_9ZZZZ</name>
<dbReference type="EMBL" id="AUZX01002274">
    <property type="protein sequence ID" value="EQD77161.1"/>
    <property type="molecule type" value="Genomic_DNA"/>
</dbReference>
<reference evidence="5" key="2">
    <citation type="journal article" date="2014" name="ISME J.">
        <title>Microbial stratification in low pH oxic and suboxic macroscopic growths along an acid mine drainage.</title>
        <authorList>
            <person name="Mendez-Garcia C."/>
            <person name="Mesa V."/>
            <person name="Sprenger R.R."/>
            <person name="Richter M."/>
            <person name="Diez M.S."/>
            <person name="Solano J."/>
            <person name="Bargiela R."/>
            <person name="Golyshina O.V."/>
            <person name="Manteca A."/>
            <person name="Ramos J.L."/>
            <person name="Gallego J.R."/>
            <person name="Llorente I."/>
            <person name="Martins Dos Santos V.A."/>
            <person name="Jensen O.N."/>
            <person name="Pelaez A.I."/>
            <person name="Sanchez J."/>
            <person name="Ferrer M."/>
        </authorList>
    </citation>
    <scope>NUCLEOTIDE SEQUENCE</scope>
</reference>
<dbReference type="Pfam" id="PF00291">
    <property type="entry name" value="PALP"/>
    <property type="match status" value="1"/>
</dbReference>
<evidence type="ECO:0000256" key="3">
    <source>
        <dbReference type="ARBA" id="ARBA00023239"/>
    </source>
</evidence>
<accession>T1BW40</accession>
<dbReference type="GO" id="GO:0006567">
    <property type="term" value="P:L-threonine catabolic process"/>
    <property type="evidence" value="ECO:0007669"/>
    <property type="project" value="TreeGrafter"/>
</dbReference>
<dbReference type="AlphaFoldDB" id="T1BW40"/>
<comment type="cofactor">
    <cofactor evidence="1">
        <name>pyridoxal 5'-phosphate</name>
        <dbReference type="ChEBI" id="CHEBI:597326"/>
    </cofactor>
</comment>
<dbReference type="PANTHER" id="PTHR48078">
    <property type="entry name" value="THREONINE DEHYDRATASE, MITOCHONDRIAL-RELATED"/>
    <property type="match status" value="1"/>
</dbReference>
<evidence type="ECO:0000256" key="2">
    <source>
        <dbReference type="ARBA" id="ARBA00022898"/>
    </source>
</evidence>
<dbReference type="GO" id="GO:0003941">
    <property type="term" value="F:L-serine ammonia-lyase activity"/>
    <property type="evidence" value="ECO:0007669"/>
    <property type="project" value="TreeGrafter"/>
</dbReference>
<dbReference type="NCBIfam" id="NF005035">
    <property type="entry name" value="PRK06450.1"/>
    <property type="match status" value="1"/>
</dbReference>
<reference evidence="5" key="1">
    <citation type="submission" date="2013-08" db="EMBL/GenBank/DDBJ databases">
        <authorList>
            <person name="Mendez C."/>
            <person name="Richter M."/>
            <person name="Ferrer M."/>
            <person name="Sanchez J."/>
        </authorList>
    </citation>
    <scope>NUCLEOTIDE SEQUENCE</scope>
</reference>
<dbReference type="InterPro" id="IPR001926">
    <property type="entry name" value="TrpB-like_PALP"/>
</dbReference>
<dbReference type="PANTHER" id="PTHR48078:SF6">
    <property type="entry name" value="L-THREONINE DEHYDRATASE CATABOLIC TDCB"/>
    <property type="match status" value="1"/>
</dbReference>
<sequence>MNTQVECSKCRKGRTGLEYICRTCDSLFTLKVNGKYSDKITENFPYVKEWLMNPEFGTPILSFNNLSMKLDYYIPTLSYKDRGMVNLFSFIKSNNLLRKESYVNEDSSGNAGASFSFFSMMTEMKARIFVSSTANRIKIDQIRTFGGEIVSIEGSREDVFKEASSSQGTYLGHSFMPEFRDGIRTLAYEIFKQREKLPDRIIVPLSAGTLFLGLLSGFEHLQESGEINEIPEIIAVQPEIISPVYDYIYSKVRSNYSKSVADALITVKSPHIEELAKKIKLNGRCITVSEKEIIDSQKSLMNKGIYTEFSSATTFAAYNKLNDKRNTLLILTGSGLKNI</sequence>
<dbReference type="Gene3D" id="3.40.50.1100">
    <property type="match status" value="2"/>
</dbReference>
<protein>
    <submittedName>
        <fullName evidence="5">Threonine synthase</fullName>
    </submittedName>
</protein>
<dbReference type="SUPFAM" id="SSF53686">
    <property type="entry name" value="Tryptophan synthase beta subunit-like PLP-dependent enzymes"/>
    <property type="match status" value="1"/>
</dbReference>
<feature type="domain" description="Tryptophan synthase beta chain-like PALP" evidence="4">
    <location>
        <begin position="55"/>
        <end position="333"/>
    </location>
</feature>
<comment type="caution">
    <text evidence="5">The sequence shown here is derived from an EMBL/GenBank/DDBJ whole genome shotgun (WGS) entry which is preliminary data.</text>
</comment>
<evidence type="ECO:0000259" key="4">
    <source>
        <dbReference type="Pfam" id="PF00291"/>
    </source>
</evidence>
<evidence type="ECO:0000313" key="5">
    <source>
        <dbReference type="EMBL" id="EQD77161.1"/>
    </source>
</evidence>
<dbReference type="PROSITE" id="PS00165">
    <property type="entry name" value="DEHYDRATASE_SER_THR"/>
    <property type="match status" value="1"/>
</dbReference>
<dbReference type="GO" id="GO:0004794">
    <property type="term" value="F:threonine deaminase activity"/>
    <property type="evidence" value="ECO:0007669"/>
    <property type="project" value="TreeGrafter"/>
</dbReference>
<dbReference type="InterPro" id="IPR000634">
    <property type="entry name" value="Ser/Thr_deHydtase_PyrdxlP-BS"/>
</dbReference>
<dbReference type="GO" id="GO:0006565">
    <property type="term" value="P:L-serine catabolic process"/>
    <property type="evidence" value="ECO:0007669"/>
    <property type="project" value="TreeGrafter"/>
</dbReference>
<gene>
    <name evidence="5" type="ORF">B1A_03093</name>
</gene>
<keyword evidence="2" id="KW-0663">Pyridoxal phosphate</keyword>
<dbReference type="InterPro" id="IPR036052">
    <property type="entry name" value="TrpB-like_PALP_sf"/>
</dbReference>
<keyword evidence="3" id="KW-0456">Lyase</keyword>
<organism evidence="5">
    <name type="scientific">mine drainage metagenome</name>
    <dbReference type="NCBI Taxonomy" id="410659"/>
    <lineage>
        <taxon>unclassified sequences</taxon>
        <taxon>metagenomes</taxon>
        <taxon>ecological metagenomes</taxon>
    </lineage>
</organism>